<organism evidence="2">
    <name type="scientific">Microviridae sp. ctqt312</name>
    <dbReference type="NCBI Taxonomy" id="2825006"/>
    <lineage>
        <taxon>Viruses</taxon>
        <taxon>Monodnaviria</taxon>
        <taxon>Sangervirae</taxon>
        <taxon>Phixviricota</taxon>
        <taxon>Malgrandaviricetes</taxon>
        <taxon>Petitvirales</taxon>
        <taxon>Microviridae</taxon>
    </lineage>
</organism>
<protein>
    <submittedName>
        <fullName evidence="2">Replication associated protein</fullName>
    </submittedName>
</protein>
<name>A0A8S5UR04_9VIRU</name>
<dbReference type="EMBL" id="BK016122">
    <property type="protein sequence ID" value="DAF96875.1"/>
    <property type="molecule type" value="Genomic_DNA"/>
</dbReference>
<feature type="domain" description="Replication-associated protein ORF2/G2P" evidence="1">
    <location>
        <begin position="92"/>
        <end position="235"/>
    </location>
</feature>
<evidence type="ECO:0000313" key="2">
    <source>
        <dbReference type="EMBL" id="DAF96875.1"/>
    </source>
</evidence>
<sequence length="358" mass="41262">MPCYHPLVAFDFGVLPSGKKNLKIYPNGTDHLEFKKGRWCAVTTDFRSPYAERYKDPFSPIPCGKCVGCKLEYSRMWANRCVLESKLHKSSLFLTLTYDDLCVPRVLYGERENGEAREAMTLKKLDFQKFMKRLRRYVAYHIDDTFANSAITIVDDNPTLRFYACGEYGPETLRPHYHALIFGLDLPDKVLLRNERGNAYYTSKILSELWPFGNHIIGDVGFKSAAYVARYCTKKLSGEDAEAAYDFYGIERPFLLMSRKPGIGIPYYEQFLKEKSPDERIVVSTVDGGLAFSWPKYFESKYAEEHSEHLADIKANRKAAQTDFEEISMSLTDISMRELLIVNEESKKLSLKKLRRSL</sequence>
<accession>A0A8S5UR04</accession>
<evidence type="ECO:0000259" key="1">
    <source>
        <dbReference type="Pfam" id="PF23343"/>
    </source>
</evidence>
<proteinExistence type="predicted"/>
<dbReference type="InterPro" id="IPR056906">
    <property type="entry name" value="ORF2/G2P_dom"/>
</dbReference>
<dbReference type="Pfam" id="PF23343">
    <property type="entry name" value="REP_ORF2-G2P"/>
    <property type="match status" value="1"/>
</dbReference>
<reference evidence="2" key="1">
    <citation type="journal article" date="2021" name="Proc. Natl. Acad. Sci. U.S.A.">
        <title>A Catalog of Tens of Thousands of Viruses from Human Metagenomes Reveals Hidden Associations with Chronic Diseases.</title>
        <authorList>
            <person name="Tisza M.J."/>
            <person name="Buck C.B."/>
        </authorList>
    </citation>
    <scope>NUCLEOTIDE SEQUENCE</scope>
    <source>
        <strain evidence="2">Ctqt312</strain>
    </source>
</reference>